<evidence type="ECO:0000256" key="2">
    <source>
        <dbReference type="ARBA" id="ARBA00022771"/>
    </source>
</evidence>
<keyword evidence="7" id="KW-1185">Reference proteome</keyword>
<reference evidence="6" key="1">
    <citation type="submission" date="2020-01" db="EMBL/GenBank/DDBJ databases">
        <authorList>
            <consortium name="DOE Joint Genome Institute"/>
            <person name="Haridas S."/>
            <person name="Albert R."/>
            <person name="Binder M."/>
            <person name="Bloem J."/>
            <person name="Labutti K."/>
            <person name="Salamov A."/>
            <person name="Andreopoulos B."/>
            <person name="Baker S.E."/>
            <person name="Barry K."/>
            <person name="Bills G."/>
            <person name="Bluhm B.H."/>
            <person name="Cannon C."/>
            <person name="Castanera R."/>
            <person name="Culley D.E."/>
            <person name="Daum C."/>
            <person name="Ezra D."/>
            <person name="Gonzalez J.B."/>
            <person name="Henrissat B."/>
            <person name="Kuo A."/>
            <person name="Liang C."/>
            <person name="Lipzen A."/>
            <person name="Lutzoni F."/>
            <person name="Magnuson J."/>
            <person name="Mondo S."/>
            <person name="Nolan M."/>
            <person name="Ohm R."/>
            <person name="Pangilinan J."/>
            <person name="Park H.-J."/>
            <person name="Ramirez L."/>
            <person name="Alfaro M."/>
            <person name="Sun H."/>
            <person name="Tritt A."/>
            <person name="Yoshinaga Y."/>
            <person name="Zwiers L.-H."/>
            <person name="Turgeon B.G."/>
            <person name="Goodwin S.B."/>
            <person name="Spatafora J.W."/>
            <person name="Crous P.W."/>
            <person name="Grigoriev I.V."/>
        </authorList>
    </citation>
    <scope>NUCLEOTIDE SEQUENCE</scope>
    <source>
        <strain evidence="6">CBS 394.84</strain>
    </source>
</reference>
<dbReference type="PROSITE" id="PS01360">
    <property type="entry name" value="ZF_MYND_1"/>
    <property type="match status" value="1"/>
</dbReference>
<dbReference type="SUPFAM" id="SSF144232">
    <property type="entry name" value="HIT/MYND zinc finger-like"/>
    <property type="match status" value="1"/>
</dbReference>
<organism evidence="6 7">
    <name type="scientific">Cucurbitaria berberidis CBS 394.84</name>
    <dbReference type="NCBI Taxonomy" id="1168544"/>
    <lineage>
        <taxon>Eukaryota</taxon>
        <taxon>Fungi</taxon>
        <taxon>Dikarya</taxon>
        <taxon>Ascomycota</taxon>
        <taxon>Pezizomycotina</taxon>
        <taxon>Dothideomycetes</taxon>
        <taxon>Pleosporomycetidae</taxon>
        <taxon>Pleosporales</taxon>
        <taxon>Pleosporineae</taxon>
        <taxon>Cucurbitariaceae</taxon>
        <taxon>Cucurbitaria</taxon>
    </lineage>
</organism>
<evidence type="ECO:0000313" key="6">
    <source>
        <dbReference type="EMBL" id="KAF1849080.1"/>
    </source>
</evidence>
<gene>
    <name evidence="6" type="ORF">K460DRAFT_278315</name>
</gene>
<feature type="non-terminal residue" evidence="6">
    <location>
        <position position="201"/>
    </location>
</feature>
<name>A0A9P4LBH9_9PLEO</name>
<keyword evidence="2 4" id="KW-0863">Zinc-finger</keyword>
<proteinExistence type="predicted"/>
<dbReference type="Proteomes" id="UP000800039">
    <property type="component" value="Unassembled WGS sequence"/>
</dbReference>
<dbReference type="Pfam" id="PF01753">
    <property type="entry name" value="zf-MYND"/>
    <property type="match status" value="1"/>
</dbReference>
<dbReference type="AlphaFoldDB" id="A0A9P4LBH9"/>
<evidence type="ECO:0000256" key="3">
    <source>
        <dbReference type="ARBA" id="ARBA00022833"/>
    </source>
</evidence>
<evidence type="ECO:0000256" key="1">
    <source>
        <dbReference type="ARBA" id="ARBA00022723"/>
    </source>
</evidence>
<feature type="domain" description="MYND-type" evidence="5">
    <location>
        <begin position="5"/>
        <end position="41"/>
    </location>
</feature>
<evidence type="ECO:0000259" key="5">
    <source>
        <dbReference type="PROSITE" id="PS50865"/>
    </source>
</evidence>
<evidence type="ECO:0000313" key="7">
    <source>
        <dbReference type="Proteomes" id="UP000800039"/>
    </source>
</evidence>
<dbReference type="GeneID" id="63845497"/>
<dbReference type="GO" id="GO:0008270">
    <property type="term" value="F:zinc ion binding"/>
    <property type="evidence" value="ECO:0007669"/>
    <property type="project" value="UniProtKB-KW"/>
</dbReference>
<dbReference type="InterPro" id="IPR002893">
    <property type="entry name" value="Znf_MYND"/>
</dbReference>
<protein>
    <recommendedName>
        <fullName evidence="5">MYND-type domain-containing protein</fullName>
    </recommendedName>
</protein>
<keyword evidence="1" id="KW-0479">Metal-binding</keyword>
<dbReference type="RefSeq" id="XP_040791643.1">
    <property type="nucleotide sequence ID" value="XM_040928244.1"/>
</dbReference>
<dbReference type="OrthoDB" id="437457at2759"/>
<accession>A0A9P4LBH9</accession>
<sequence length="201" mass="23451">MAELCEICNTPASMTCAGCDNSRYCSKLCRKRAWKKHKLLCSIFKEFSDDKRPTPMHRRAIYFPVDDDKPRFIWLEFERRFDDDLEDDEPEDDGYDYPQKRNLLGPNTAVEYKPIKHNDVLDRPLRHTISLMIREAGMIDGSAPNRSTPNCVDGSPQWPFRWYGPILAIGEEGLSIDPNRSDDLDMTDFRHIVDRLSTWSF</sequence>
<evidence type="ECO:0000256" key="4">
    <source>
        <dbReference type="PROSITE-ProRule" id="PRU00134"/>
    </source>
</evidence>
<dbReference type="Gene3D" id="6.10.140.2220">
    <property type="match status" value="1"/>
</dbReference>
<dbReference type="PROSITE" id="PS50865">
    <property type="entry name" value="ZF_MYND_2"/>
    <property type="match status" value="1"/>
</dbReference>
<comment type="caution">
    <text evidence="6">The sequence shown here is derived from an EMBL/GenBank/DDBJ whole genome shotgun (WGS) entry which is preliminary data.</text>
</comment>
<keyword evidence="3" id="KW-0862">Zinc</keyword>
<dbReference type="EMBL" id="ML976615">
    <property type="protein sequence ID" value="KAF1849080.1"/>
    <property type="molecule type" value="Genomic_DNA"/>
</dbReference>